<reference evidence="4 5" key="1">
    <citation type="submission" date="2018-05" db="EMBL/GenBank/DDBJ databases">
        <title>Genomic Encyclopedia of Type Strains, Phase IV (KMG-IV): sequencing the most valuable type-strain genomes for metagenomic binning, comparative biology and taxonomic classification.</title>
        <authorList>
            <person name="Goeker M."/>
        </authorList>
    </citation>
    <scope>NUCLEOTIDE SEQUENCE [LARGE SCALE GENOMIC DNA]</scope>
    <source>
        <strain evidence="4 5">DSM 16791</strain>
    </source>
</reference>
<proteinExistence type="inferred from homology"/>
<dbReference type="PANTHER" id="PTHR33620">
    <property type="entry name" value="UREASE ACCESSORY PROTEIN F"/>
    <property type="match status" value="1"/>
</dbReference>
<comment type="similarity">
    <text evidence="3">Belongs to the UreF family.</text>
</comment>
<dbReference type="PANTHER" id="PTHR33620:SF1">
    <property type="entry name" value="UREASE ACCESSORY PROTEIN F"/>
    <property type="match status" value="1"/>
</dbReference>
<dbReference type="InterPro" id="IPR038277">
    <property type="entry name" value="UreF_sf"/>
</dbReference>
<comment type="caution">
    <text evidence="4">The sequence shown here is derived from an EMBL/GenBank/DDBJ whole genome shotgun (WGS) entry which is preliminary data.</text>
</comment>
<dbReference type="Proteomes" id="UP000246352">
    <property type="component" value="Unassembled WGS sequence"/>
</dbReference>
<dbReference type="Pfam" id="PF01730">
    <property type="entry name" value="UreF"/>
    <property type="match status" value="1"/>
</dbReference>
<comment type="subcellular location">
    <subcellularLocation>
        <location evidence="3">Cytoplasm</location>
    </subcellularLocation>
</comment>
<evidence type="ECO:0000256" key="1">
    <source>
        <dbReference type="ARBA" id="ARBA00022988"/>
    </source>
</evidence>
<keyword evidence="5" id="KW-1185">Reference proteome</keyword>
<evidence type="ECO:0000313" key="5">
    <source>
        <dbReference type="Proteomes" id="UP000246352"/>
    </source>
</evidence>
<dbReference type="Gene3D" id="1.10.4190.10">
    <property type="entry name" value="Urease accessory protein UreF"/>
    <property type="match status" value="1"/>
</dbReference>
<evidence type="ECO:0000313" key="4">
    <source>
        <dbReference type="EMBL" id="PWW01750.1"/>
    </source>
</evidence>
<dbReference type="PIRSF" id="PIRSF009467">
    <property type="entry name" value="Ureas_acces_UreF"/>
    <property type="match status" value="1"/>
</dbReference>
<keyword evidence="1 3" id="KW-0996">Nickel insertion</keyword>
<keyword evidence="3" id="KW-0963">Cytoplasm</keyword>
<organism evidence="4 5">
    <name type="scientific">Hoeflea marina</name>
    <dbReference type="NCBI Taxonomy" id="274592"/>
    <lineage>
        <taxon>Bacteria</taxon>
        <taxon>Pseudomonadati</taxon>
        <taxon>Pseudomonadota</taxon>
        <taxon>Alphaproteobacteria</taxon>
        <taxon>Hyphomicrobiales</taxon>
        <taxon>Rhizobiaceae</taxon>
        <taxon>Hoeflea</taxon>
    </lineage>
</organism>
<evidence type="ECO:0000256" key="3">
    <source>
        <dbReference type="HAMAP-Rule" id="MF_01385"/>
    </source>
</evidence>
<dbReference type="EMBL" id="QGTR01000002">
    <property type="protein sequence ID" value="PWW01750.1"/>
    <property type="molecule type" value="Genomic_DNA"/>
</dbReference>
<dbReference type="InterPro" id="IPR002639">
    <property type="entry name" value="UreF"/>
</dbReference>
<gene>
    <name evidence="3" type="primary">ureF</name>
    <name evidence="4" type="ORF">DFR52_102414</name>
</gene>
<dbReference type="RefSeq" id="WP_110031518.1">
    <property type="nucleotide sequence ID" value="NZ_QGTR01000002.1"/>
</dbReference>
<name>A0A317PQ85_9HYPH</name>
<comment type="subunit">
    <text evidence="3">UreD, UreF and UreG form a complex that acts as a GTP-hydrolysis-dependent molecular chaperone, activating the urease apoprotein by helping to assemble the nickel containing metallocenter of UreC. The UreE protein probably delivers the nickel.</text>
</comment>
<dbReference type="HAMAP" id="MF_01385">
    <property type="entry name" value="UreF"/>
    <property type="match status" value="1"/>
</dbReference>
<dbReference type="OrthoDB" id="9798772at2"/>
<dbReference type="AlphaFoldDB" id="A0A317PQ85"/>
<accession>A0A317PQ85</accession>
<dbReference type="GO" id="GO:0016151">
    <property type="term" value="F:nickel cation binding"/>
    <property type="evidence" value="ECO:0007669"/>
    <property type="project" value="UniProtKB-UniRule"/>
</dbReference>
<protein>
    <recommendedName>
        <fullName evidence="3">Urease accessory protein UreF</fullName>
    </recommendedName>
</protein>
<evidence type="ECO:0000256" key="2">
    <source>
        <dbReference type="ARBA" id="ARBA00023186"/>
    </source>
</evidence>
<sequence>MTRTLDLIRLMTWLSPTFPVGGFNYSHGLEQAVADARVADAGALRDWIETLLGHGSAWNDAVLLAESWRLAGEGGDLTPVCDLAEALAGSAERHLETMNQGEAFLAASRAWPLPVHEQLAGGCAWPVAVGAVAGASAMPLEQTLAAFLHAFSANQVQAALRLMRLGQVSGVQVLASLEAPIATTAGRAAQSSLDDLGGAALNADIAAMRHETLNSRIFRT</sequence>
<comment type="function">
    <text evidence="3">Required for maturation of urease via the functional incorporation of the urease nickel metallocenter.</text>
</comment>
<keyword evidence="2 3" id="KW-0143">Chaperone</keyword>
<dbReference type="GO" id="GO:0005737">
    <property type="term" value="C:cytoplasm"/>
    <property type="evidence" value="ECO:0007669"/>
    <property type="project" value="UniProtKB-SubCell"/>
</dbReference>